<dbReference type="Proteomes" id="UP000460298">
    <property type="component" value="Unassembled WGS sequence"/>
</dbReference>
<organism evidence="3 4">
    <name type="scientific">Leptonema illini</name>
    <dbReference type="NCBI Taxonomy" id="183"/>
    <lineage>
        <taxon>Bacteria</taxon>
        <taxon>Pseudomonadati</taxon>
        <taxon>Spirochaetota</taxon>
        <taxon>Spirochaetia</taxon>
        <taxon>Leptospirales</taxon>
        <taxon>Leptospiraceae</taxon>
        <taxon>Leptonema</taxon>
    </lineage>
</organism>
<gene>
    <name evidence="3" type="ORF">F9K24_12260</name>
</gene>
<evidence type="ECO:0000259" key="2">
    <source>
        <dbReference type="Pfam" id="PF02347"/>
    </source>
</evidence>
<sequence>MKYLPVSEAEVKEQLQRLGLKNLNELFRSLPAEFLTEPASSLGPAMSEIEIRRHLSSRESVPLTFLGGNGHYHYIPSIIDPLVSRGEFLTAYTPYQPEISQGTLQAMFEYQSMMAGLMGVEVSNASLYDGSTATVEAGLMACRIARKYKLVVSSALHPEYLDTLKTYAENGPFSFVTVPVDATGRTDAAALQSAIDSDTAAVIVQSPNGFGVIEDLDAIRSLCNDKKTQMVVTVTEALSLALLKSPGACGADIVCGEAQSFGIPLSLGGPWLGFIGTSMNQVRNLPGRLIGQTKDLENRRAFVVTLAAREQHIRREKATSNICTNQGLMALRAAIHLCVMGRTGLRAAAERSAKLAHHARRQLKLQSNVQLEFTDSPVFNEIVIRTPVAAAKVFERCMASNGVAPGTILDENRLLCAFDETKSVEDVNLWLSAVTAASK</sequence>
<dbReference type="InterPro" id="IPR015424">
    <property type="entry name" value="PyrdxlP-dep_Trfase"/>
</dbReference>
<dbReference type="PANTHER" id="PTHR42806">
    <property type="entry name" value="GLYCINE CLEAVAGE SYSTEM P-PROTEIN"/>
    <property type="match status" value="1"/>
</dbReference>
<dbReference type="Gene3D" id="3.40.640.10">
    <property type="entry name" value="Type I PLP-dependent aspartate aminotransferase-like (Major domain)"/>
    <property type="match status" value="1"/>
</dbReference>
<keyword evidence="1 3" id="KW-0560">Oxidoreductase</keyword>
<reference evidence="3 4" key="1">
    <citation type="submission" date="2019-10" db="EMBL/GenBank/DDBJ databases">
        <title>Extracellular Electron Transfer in a Candidatus Methanoperedens spp. Enrichment Culture.</title>
        <authorList>
            <person name="Berger S."/>
            <person name="Rangel Shaw D."/>
            <person name="Berben T."/>
            <person name="In 'T Zandt M."/>
            <person name="Frank J."/>
            <person name="Reimann J."/>
            <person name="Jetten M.S.M."/>
            <person name="Welte C.U."/>
        </authorList>
    </citation>
    <scope>NUCLEOTIDE SEQUENCE [LARGE SCALE GENOMIC DNA]</scope>
    <source>
        <strain evidence="3">SB12</strain>
    </source>
</reference>
<protein>
    <submittedName>
        <fullName evidence="3">Aminomethyl-transferring glycine dehydrogenase subunit GcvPA</fullName>
        <ecNumber evidence="3">1.4.4.2</ecNumber>
    </submittedName>
</protein>
<evidence type="ECO:0000256" key="1">
    <source>
        <dbReference type="ARBA" id="ARBA00023002"/>
    </source>
</evidence>
<comment type="caution">
    <text evidence="3">The sequence shown here is derived from an EMBL/GenBank/DDBJ whole genome shotgun (WGS) entry which is preliminary data.</text>
</comment>
<dbReference type="InterPro" id="IPR015421">
    <property type="entry name" value="PyrdxlP-dep_Trfase_major"/>
</dbReference>
<dbReference type="InterPro" id="IPR049315">
    <property type="entry name" value="GDC-P_N"/>
</dbReference>
<dbReference type="GO" id="GO:0004375">
    <property type="term" value="F:glycine dehydrogenase (decarboxylating) activity"/>
    <property type="evidence" value="ECO:0007669"/>
    <property type="project" value="UniProtKB-EC"/>
</dbReference>
<dbReference type="InterPro" id="IPR015422">
    <property type="entry name" value="PyrdxlP-dep_Trfase_small"/>
</dbReference>
<evidence type="ECO:0000313" key="3">
    <source>
        <dbReference type="EMBL" id="KAB2932050.1"/>
    </source>
</evidence>
<dbReference type="AlphaFoldDB" id="A0A833H0W3"/>
<dbReference type="Gene3D" id="3.90.1150.10">
    <property type="entry name" value="Aspartate Aminotransferase, domain 1"/>
    <property type="match status" value="1"/>
</dbReference>
<dbReference type="EMBL" id="WBUI01000011">
    <property type="protein sequence ID" value="KAB2932050.1"/>
    <property type="molecule type" value="Genomic_DNA"/>
</dbReference>
<name>A0A833H0W3_9LEPT</name>
<evidence type="ECO:0000313" key="4">
    <source>
        <dbReference type="Proteomes" id="UP000460298"/>
    </source>
</evidence>
<dbReference type="PANTHER" id="PTHR42806:SF1">
    <property type="entry name" value="GLYCINE DEHYDROGENASE (DECARBOXYLATING)"/>
    <property type="match status" value="1"/>
</dbReference>
<dbReference type="InterPro" id="IPR023010">
    <property type="entry name" value="GcvPA"/>
</dbReference>
<dbReference type="Pfam" id="PF02347">
    <property type="entry name" value="GDC-P"/>
    <property type="match status" value="1"/>
</dbReference>
<dbReference type="GO" id="GO:0009116">
    <property type="term" value="P:nucleoside metabolic process"/>
    <property type="evidence" value="ECO:0007669"/>
    <property type="project" value="InterPro"/>
</dbReference>
<dbReference type="EC" id="1.4.4.2" evidence="3"/>
<feature type="domain" description="Glycine cleavage system P-protein N-terminal" evidence="2">
    <location>
        <begin position="2"/>
        <end position="429"/>
    </location>
</feature>
<dbReference type="SUPFAM" id="SSF53383">
    <property type="entry name" value="PLP-dependent transferases"/>
    <property type="match status" value="1"/>
</dbReference>
<dbReference type="NCBIfam" id="NF001696">
    <property type="entry name" value="PRK00451.1"/>
    <property type="match status" value="1"/>
</dbReference>
<accession>A0A833H0W3</accession>
<dbReference type="PIRSF" id="PIRSF006815">
    <property type="entry name" value="GcvPA"/>
    <property type="match status" value="1"/>
</dbReference>
<proteinExistence type="predicted"/>